<evidence type="ECO:0000256" key="4">
    <source>
        <dbReference type="ARBA" id="ARBA00022691"/>
    </source>
</evidence>
<keyword evidence="2" id="KW-0489">Methyltransferase</keyword>
<evidence type="ECO:0000256" key="3">
    <source>
        <dbReference type="ARBA" id="ARBA00022679"/>
    </source>
</evidence>
<protein>
    <submittedName>
        <fullName evidence="5">Uncharacterized protein</fullName>
    </submittedName>
</protein>
<dbReference type="AlphaFoldDB" id="A0A183MM33"/>
<dbReference type="Proteomes" id="UP000277204">
    <property type="component" value="Unassembled WGS sequence"/>
</dbReference>
<dbReference type="PANTHER" id="PTHR13610">
    <property type="entry name" value="METHYLTRANSFERASE DOMAIN-CONTAINING PROTEIN"/>
    <property type="match status" value="1"/>
</dbReference>
<evidence type="ECO:0000313" key="5">
    <source>
        <dbReference type="EMBL" id="VDP22990.1"/>
    </source>
</evidence>
<reference evidence="5 6" key="1">
    <citation type="submission" date="2018-11" db="EMBL/GenBank/DDBJ databases">
        <authorList>
            <consortium name="Pathogen Informatics"/>
        </authorList>
    </citation>
    <scope>NUCLEOTIDE SEQUENCE [LARGE SCALE GENOMIC DNA]</scope>
    <source>
        <strain evidence="5 6">Zambia</strain>
    </source>
</reference>
<dbReference type="InterPro" id="IPR029063">
    <property type="entry name" value="SAM-dependent_MTases_sf"/>
</dbReference>
<dbReference type="GO" id="GO:0005739">
    <property type="term" value="C:mitochondrion"/>
    <property type="evidence" value="ECO:0007669"/>
    <property type="project" value="TreeGrafter"/>
</dbReference>
<evidence type="ECO:0000256" key="2">
    <source>
        <dbReference type="ARBA" id="ARBA00022603"/>
    </source>
</evidence>
<evidence type="ECO:0000313" key="6">
    <source>
        <dbReference type="Proteomes" id="UP000277204"/>
    </source>
</evidence>
<dbReference type="SUPFAM" id="SSF53335">
    <property type="entry name" value="S-adenosyl-L-methionine-dependent methyltransferases"/>
    <property type="match status" value="1"/>
</dbReference>
<name>A0A183MM33_9TREM</name>
<keyword evidence="4" id="KW-0949">S-adenosyl-L-methionine</keyword>
<dbReference type="STRING" id="48269.A0A183MM33"/>
<gene>
    <name evidence="5" type="ORF">SMRZ_LOCUS17108</name>
</gene>
<proteinExistence type="inferred from homology"/>
<dbReference type="GO" id="GO:0032259">
    <property type="term" value="P:methylation"/>
    <property type="evidence" value="ECO:0007669"/>
    <property type="project" value="UniProtKB-KW"/>
</dbReference>
<organism evidence="5 6">
    <name type="scientific">Schistosoma margrebowiei</name>
    <dbReference type="NCBI Taxonomy" id="48269"/>
    <lineage>
        <taxon>Eukaryota</taxon>
        <taxon>Metazoa</taxon>
        <taxon>Spiralia</taxon>
        <taxon>Lophotrochozoa</taxon>
        <taxon>Platyhelminthes</taxon>
        <taxon>Trematoda</taxon>
        <taxon>Digenea</taxon>
        <taxon>Strigeidida</taxon>
        <taxon>Schistosomatoidea</taxon>
        <taxon>Schistosomatidae</taxon>
        <taxon>Schistosoma</taxon>
    </lineage>
</organism>
<dbReference type="GO" id="GO:0016279">
    <property type="term" value="F:protein-lysine N-methyltransferase activity"/>
    <property type="evidence" value="ECO:0007669"/>
    <property type="project" value="InterPro"/>
</dbReference>
<comment type="similarity">
    <text evidence="1">Belongs to the ANT/ATPSC lysine N-methyltransferase family.</text>
</comment>
<accession>A0A183MM33</accession>
<sequence length="248" mass="27689">MNTDTSPESIIRHSSIQSTSNRHPPLWDPVLIGCGITTVTSCYIFWSFISPAFRKICLPFLPATSTQLDNTYKLLEYAQSQRGDKSLGSIIDLGSGDGRVLIDLISRPTLKITSAHGVELNRPLVWYSRFNSFCSNKVLTTPKVTFACKNMWKTNLSVYDTVLLFGVDSMVSKFNDVLLINAFNLDLYDSCLIHNTIPDLGNMGSIEQKLNKELKNGSIVITARYPLPNIQASKSIIDGPHSVYLYKM</sequence>
<dbReference type="InterPro" id="IPR026170">
    <property type="entry name" value="FAM173A/B"/>
</dbReference>
<dbReference type="Gene3D" id="3.40.50.150">
    <property type="entry name" value="Vaccinia Virus protein VP39"/>
    <property type="match status" value="1"/>
</dbReference>
<dbReference type="GO" id="GO:1905706">
    <property type="term" value="P:regulation of mitochondrial ATP synthesis coupled proton transport"/>
    <property type="evidence" value="ECO:0007669"/>
    <property type="project" value="TreeGrafter"/>
</dbReference>
<keyword evidence="6" id="KW-1185">Reference proteome</keyword>
<dbReference type="EMBL" id="UZAI01017292">
    <property type="protein sequence ID" value="VDP22990.1"/>
    <property type="molecule type" value="Genomic_DNA"/>
</dbReference>
<dbReference type="PANTHER" id="PTHR13610:SF9">
    <property type="entry name" value="FI06469P"/>
    <property type="match status" value="1"/>
</dbReference>
<evidence type="ECO:0000256" key="1">
    <source>
        <dbReference type="ARBA" id="ARBA00010633"/>
    </source>
</evidence>
<keyword evidence="3" id="KW-0808">Transferase</keyword>